<feature type="transmembrane region" description="Helical" evidence="8">
    <location>
        <begin position="217"/>
        <end position="236"/>
    </location>
</feature>
<feature type="domain" description="FAD-binding FR-type" evidence="9">
    <location>
        <begin position="351"/>
        <end position="518"/>
    </location>
</feature>
<feature type="compositionally biased region" description="Low complexity" evidence="7">
    <location>
        <begin position="101"/>
        <end position="125"/>
    </location>
</feature>
<dbReference type="Pfam" id="PF01794">
    <property type="entry name" value="Ferric_reduct"/>
    <property type="match status" value="1"/>
</dbReference>
<keyword evidence="3 8" id="KW-0812">Transmembrane</keyword>
<dbReference type="PANTHER" id="PTHR32361">
    <property type="entry name" value="FERRIC/CUPRIC REDUCTASE TRANSMEMBRANE COMPONENT"/>
    <property type="match status" value="1"/>
</dbReference>
<organism evidence="10 11">
    <name type="scientific">Cryphonectria parasitica (strain ATCC 38755 / EP155)</name>
    <dbReference type="NCBI Taxonomy" id="660469"/>
    <lineage>
        <taxon>Eukaryota</taxon>
        <taxon>Fungi</taxon>
        <taxon>Dikarya</taxon>
        <taxon>Ascomycota</taxon>
        <taxon>Pezizomycotina</taxon>
        <taxon>Sordariomycetes</taxon>
        <taxon>Sordariomycetidae</taxon>
        <taxon>Diaporthales</taxon>
        <taxon>Cryphonectriaceae</taxon>
        <taxon>Cryphonectria-Endothia species complex</taxon>
        <taxon>Cryphonectria</taxon>
    </lineage>
</organism>
<dbReference type="OrthoDB" id="17725at2759"/>
<dbReference type="PROSITE" id="PS51384">
    <property type="entry name" value="FAD_FR"/>
    <property type="match status" value="1"/>
</dbReference>
<comment type="caution">
    <text evidence="10">The sequence shown here is derived from an EMBL/GenBank/DDBJ whole genome shotgun (WGS) entry which is preliminary data.</text>
</comment>
<evidence type="ECO:0000259" key="9">
    <source>
        <dbReference type="PROSITE" id="PS51384"/>
    </source>
</evidence>
<evidence type="ECO:0000256" key="7">
    <source>
        <dbReference type="SAM" id="MobiDB-lite"/>
    </source>
</evidence>
<evidence type="ECO:0000313" key="10">
    <source>
        <dbReference type="EMBL" id="KAF3764323.1"/>
    </source>
</evidence>
<dbReference type="GeneID" id="63838637"/>
<dbReference type="CDD" id="cd06186">
    <property type="entry name" value="NOX_Duox_like_FAD_NADP"/>
    <property type="match status" value="1"/>
</dbReference>
<dbReference type="Proteomes" id="UP000803844">
    <property type="component" value="Unassembled WGS sequence"/>
</dbReference>
<feature type="transmembrane region" description="Helical" evidence="8">
    <location>
        <begin position="330"/>
        <end position="350"/>
    </location>
</feature>
<feature type="transmembrane region" description="Helical" evidence="8">
    <location>
        <begin position="190"/>
        <end position="211"/>
    </location>
</feature>
<dbReference type="GO" id="GO:0000293">
    <property type="term" value="F:ferric-chelate reductase activity"/>
    <property type="evidence" value="ECO:0007669"/>
    <property type="project" value="TreeGrafter"/>
</dbReference>
<evidence type="ECO:0000256" key="3">
    <source>
        <dbReference type="ARBA" id="ARBA00022692"/>
    </source>
</evidence>
<evidence type="ECO:0000256" key="5">
    <source>
        <dbReference type="ARBA" id="ARBA00023065"/>
    </source>
</evidence>
<dbReference type="SFLD" id="SFLDG01168">
    <property type="entry name" value="Ferric_reductase_subgroup_(FRE"/>
    <property type="match status" value="1"/>
</dbReference>
<dbReference type="InterPro" id="IPR017927">
    <property type="entry name" value="FAD-bd_FR_type"/>
</dbReference>
<accession>A0A9P4Y0B3</accession>
<dbReference type="PANTHER" id="PTHR32361:SF28">
    <property type="entry name" value="FRP1P"/>
    <property type="match status" value="1"/>
</dbReference>
<feature type="transmembrane region" description="Helical" evidence="8">
    <location>
        <begin position="263"/>
        <end position="281"/>
    </location>
</feature>
<dbReference type="AlphaFoldDB" id="A0A9P4Y0B3"/>
<gene>
    <name evidence="10" type="ORF">M406DRAFT_339952</name>
</gene>
<proteinExistence type="predicted"/>
<reference evidence="10" key="1">
    <citation type="journal article" date="2020" name="Phytopathology">
        <title>Genome sequence of the chestnut blight fungus Cryphonectria parasitica EP155: A fundamental resource for an archetypical invasive plant pathogen.</title>
        <authorList>
            <person name="Crouch J.A."/>
            <person name="Dawe A."/>
            <person name="Aerts A."/>
            <person name="Barry K."/>
            <person name="Churchill A.C.L."/>
            <person name="Grimwood J."/>
            <person name="Hillman B."/>
            <person name="Milgroom M.G."/>
            <person name="Pangilinan J."/>
            <person name="Smith M."/>
            <person name="Salamov A."/>
            <person name="Schmutz J."/>
            <person name="Yadav J."/>
            <person name="Grigoriev I.V."/>
            <person name="Nuss D."/>
        </authorList>
    </citation>
    <scope>NUCLEOTIDE SEQUENCE</scope>
    <source>
        <strain evidence="10">EP155</strain>
    </source>
</reference>
<keyword evidence="2" id="KW-0813">Transport</keyword>
<feature type="transmembrane region" description="Helical" evidence="8">
    <location>
        <begin position="43"/>
        <end position="61"/>
    </location>
</feature>
<dbReference type="InterPro" id="IPR039261">
    <property type="entry name" value="FNR_nucleotide-bd"/>
</dbReference>
<evidence type="ECO:0000313" key="11">
    <source>
        <dbReference type="Proteomes" id="UP000803844"/>
    </source>
</evidence>
<dbReference type="InterPro" id="IPR013130">
    <property type="entry name" value="Fe3_Rdtase_TM_dom"/>
</dbReference>
<keyword evidence="5" id="KW-0406">Ion transport</keyword>
<evidence type="ECO:0000256" key="6">
    <source>
        <dbReference type="ARBA" id="ARBA00023136"/>
    </source>
</evidence>
<name>A0A9P4Y0B3_CRYP1</name>
<keyword evidence="11" id="KW-1185">Reference proteome</keyword>
<dbReference type="GO" id="GO:0005886">
    <property type="term" value="C:plasma membrane"/>
    <property type="evidence" value="ECO:0007669"/>
    <property type="project" value="TreeGrafter"/>
</dbReference>
<feature type="region of interest" description="Disordered" evidence="7">
    <location>
        <begin position="71"/>
        <end position="131"/>
    </location>
</feature>
<keyword evidence="6 8" id="KW-0472">Membrane</keyword>
<evidence type="ECO:0000256" key="8">
    <source>
        <dbReference type="SAM" id="Phobius"/>
    </source>
</evidence>
<comment type="subcellular location">
    <subcellularLocation>
        <location evidence="1">Membrane</location>
        <topology evidence="1">Multi-pass membrane protein</topology>
    </subcellularLocation>
</comment>
<dbReference type="GO" id="GO:0015677">
    <property type="term" value="P:copper ion import"/>
    <property type="evidence" value="ECO:0007669"/>
    <property type="project" value="TreeGrafter"/>
</dbReference>
<evidence type="ECO:0000256" key="2">
    <source>
        <dbReference type="ARBA" id="ARBA00022448"/>
    </source>
</evidence>
<evidence type="ECO:0000256" key="4">
    <source>
        <dbReference type="ARBA" id="ARBA00022989"/>
    </source>
</evidence>
<dbReference type="SUPFAM" id="SSF52343">
    <property type="entry name" value="Ferredoxin reductase-like, C-terminal NADP-linked domain"/>
    <property type="match status" value="1"/>
</dbReference>
<sequence length="684" mass="76467">MYQWNPQKTPVSNSCLDNFPPEQRAYLRKLIDCLLYGRILVQYYNYVLLAILAALTVLHVLERRRCRRRCRPRDTTRQSTSRLIASKPREETRGLVTTTASSSSSSSSVSSSSSSSFSSSSSTSPIPSPPLAAKDAHIDIERVPLLGSHRTRPRPSPFTRLFSRLRQWLEYQPPPLPVINRTLPSNATSLFILAWFSINIFFLLFAIPLQLDYFFCLATRAGDVFVVNLPILYLLAAKNQPLKLLTGASYEALNIFHRRIGEWMCLVALVHSVGVLLWRFVLEPEWLHRKTDLLEYLTHPLVLRGAVALVSYELLFFTSLGSFRRRWYEMFLASHVVLQIVALLFLYLHFFTARPYVLVALAIFVTDRIVWRVGLKSATVDADLRVLPDGETIFLSAEWDRPLPRSSSSRWRSLWPRQSIRHGWKPTDHVFLSVPTLGLTHRLQAHPFTIASPAPLPPTSQDGGDVNNAESVHHAQPVSLRLLIRAHEGFTADLLCCAHRHRSVRVRLDGPYGSSHALDMLQAADNAILVAGGSGIAVTLPLVWALLQEEAQIPWGSGTGNHVVGDGDKDAPDLGMTTRKKRRRTVRMLWIIHSEEHRAWVPRATLDELISAGLELVIPRPTSVGGRPDVVGIVEAWAEGSCSEAESAVVVSGPDGLNRTVRNTCAAAIGRGANVRLAVEKFGW</sequence>
<protein>
    <recommendedName>
        <fullName evidence="9">FAD-binding FR-type domain-containing protein</fullName>
    </recommendedName>
</protein>
<dbReference type="SFLD" id="SFLDS00052">
    <property type="entry name" value="Ferric_Reductase_Domain"/>
    <property type="match status" value="1"/>
</dbReference>
<dbReference type="Gene3D" id="3.40.50.80">
    <property type="entry name" value="Nucleotide-binding domain of ferredoxin-NADP reductase (FNR) module"/>
    <property type="match status" value="1"/>
</dbReference>
<keyword evidence="4 8" id="KW-1133">Transmembrane helix</keyword>
<dbReference type="RefSeq" id="XP_040775284.1">
    <property type="nucleotide sequence ID" value="XM_040921508.1"/>
</dbReference>
<dbReference type="GO" id="GO:0006879">
    <property type="term" value="P:intracellular iron ion homeostasis"/>
    <property type="evidence" value="ECO:0007669"/>
    <property type="project" value="TreeGrafter"/>
</dbReference>
<evidence type="ECO:0000256" key="1">
    <source>
        <dbReference type="ARBA" id="ARBA00004141"/>
    </source>
</evidence>
<dbReference type="GO" id="GO:0006826">
    <property type="term" value="P:iron ion transport"/>
    <property type="evidence" value="ECO:0007669"/>
    <property type="project" value="TreeGrafter"/>
</dbReference>
<dbReference type="InterPro" id="IPR051410">
    <property type="entry name" value="Ferric/Cupric_Reductase"/>
</dbReference>
<dbReference type="EMBL" id="MU032348">
    <property type="protein sequence ID" value="KAF3764323.1"/>
    <property type="molecule type" value="Genomic_DNA"/>
</dbReference>
<feature type="transmembrane region" description="Helical" evidence="8">
    <location>
        <begin position="301"/>
        <end position="323"/>
    </location>
</feature>